<evidence type="ECO:0000313" key="2">
    <source>
        <dbReference type="EMBL" id="RVW73911.1"/>
    </source>
</evidence>
<dbReference type="SUPFAM" id="SSF54001">
    <property type="entry name" value="Cysteine proteinases"/>
    <property type="match status" value="1"/>
</dbReference>
<sequence>MKSFLIFACATILAPNSKQEVHFLLHGQMSKSRGAWLPKYTPMAIMPCPGYTGSKPSAHNDGRPYEAGSSHSDDPTETIEARLSRNSEHLMSLASSVAQDIATLRARSNGGQSGCALTPPEEAVNVERRKTREAPQTSSPTPRRRFKHTAKRLVKPAAICKSPSSLNVFNYFLKSANKKGWLRIMRCEDGEPSEILCDMHGTYITRDELSSLNGGRWVNSVIIGVVCRMMNVES</sequence>
<dbReference type="AlphaFoldDB" id="A0A438GNX7"/>
<reference evidence="2 3" key="1">
    <citation type="journal article" date="2018" name="PLoS Genet.">
        <title>Population sequencing reveals clonal diversity and ancestral inbreeding in the grapevine cultivar Chardonnay.</title>
        <authorList>
            <person name="Roach M.J."/>
            <person name="Johnson D.L."/>
            <person name="Bohlmann J."/>
            <person name="van Vuuren H.J."/>
            <person name="Jones S.J."/>
            <person name="Pretorius I.S."/>
            <person name="Schmidt S.A."/>
            <person name="Borneman A.R."/>
        </authorList>
    </citation>
    <scope>NUCLEOTIDE SEQUENCE [LARGE SCALE GENOMIC DNA]</scope>
    <source>
        <strain evidence="3">cv. Chardonnay</strain>
        <tissue evidence="2">Leaf</tissue>
    </source>
</reference>
<dbReference type="EMBL" id="QGNW01000380">
    <property type="protein sequence ID" value="RVW73911.1"/>
    <property type="molecule type" value="Genomic_DNA"/>
</dbReference>
<comment type="caution">
    <text evidence="2">The sequence shown here is derived from an EMBL/GenBank/DDBJ whole genome shotgun (WGS) entry which is preliminary data.</text>
</comment>
<dbReference type="InterPro" id="IPR038765">
    <property type="entry name" value="Papain-like_cys_pep_sf"/>
</dbReference>
<accession>A0A438GNX7</accession>
<gene>
    <name evidence="2" type="ORF">CK203_056341</name>
</gene>
<feature type="region of interest" description="Disordered" evidence="1">
    <location>
        <begin position="108"/>
        <end position="143"/>
    </location>
</feature>
<name>A0A438GNX7_VITVI</name>
<organism evidence="2 3">
    <name type="scientific">Vitis vinifera</name>
    <name type="common">Grape</name>
    <dbReference type="NCBI Taxonomy" id="29760"/>
    <lineage>
        <taxon>Eukaryota</taxon>
        <taxon>Viridiplantae</taxon>
        <taxon>Streptophyta</taxon>
        <taxon>Embryophyta</taxon>
        <taxon>Tracheophyta</taxon>
        <taxon>Spermatophyta</taxon>
        <taxon>Magnoliopsida</taxon>
        <taxon>eudicotyledons</taxon>
        <taxon>Gunneridae</taxon>
        <taxon>Pentapetalae</taxon>
        <taxon>rosids</taxon>
        <taxon>Vitales</taxon>
        <taxon>Vitaceae</taxon>
        <taxon>Viteae</taxon>
        <taxon>Vitis</taxon>
    </lineage>
</organism>
<protein>
    <submittedName>
        <fullName evidence="2">Uncharacterized protein</fullName>
    </submittedName>
</protein>
<evidence type="ECO:0000256" key="1">
    <source>
        <dbReference type="SAM" id="MobiDB-lite"/>
    </source>
</evidence>
<proteinExistence type="predicted"/>
<feature type="region of interest" description="Disordered" evidence="1">
    <location>
        <begin position="54"/>
        <end position="77"/>
    </location>
</feature>
<dbReference type="Proteomes" id="UP000288805">
    <property type="component" value="Unassembled WGS sequence"/>
</dbReference>
<evidence type="ECO:0000313" key="3">
    <source>
        <dbReference type="Proteomes" id="UP000288805"/>
    </source>
</evidence>